<feature type="transmembrane region" description="Helical" evidence="1">
    <location>
        <begin position="161"/>
        <end position="182"/>
    </location>
</feature>
<accession>A0A0J1FUY1</accession>
<keyword evidence="1" id="KW-1133">Transmembrane helix</keyword>
<feature type="transmembrane region" description="Helical" evidence="1">
    <location>
        <begin position="60"/>
        <end position="84"/>
    </location>
</feature>
<keyword evidence="1" id="KW-0472">Membrane</keyword>
<feature type="transmembrane region" description="Helical" evidence="1">
    <location>
        <begin position="188"/>
        <end position="207"/>
    </location>
</feature>
<keyword evidence="3" id="KW-1185">Reference proteome</keyword>
<evidence type="ECO:0000313" key="2">
    <source>
        <dbReference type="EMBL" id="KLU23638.1"/>
    </source>
</evidence>
<evidence type="ECO:0008006" key="4">
    <source>
        <dbReference type="Google" id="ProtNLM"/>
    </source>
</evidence>
<dbReference type="RefSeq" id="WP_047849124.1">
    <property type="nucleotide sequence ID" value="NZ_AEJF01000143.1"/>
</dbReference>
<gene>
    <name evidence="2" type="ORF">EOS_23545</name>
</gene>
<feature type="transmembrane region" description="Helical" evidence="1">
    <location>
        <begin position="91"/>
        <end position="111"/>
    </location>
</feature>
<dbReference type="Pfam" id="PF06532">
    <property type="entry name" value="NrsF"/>
    <property type="match status" value="1"/>
</dbReference>
<dbReference type="AlphaFoldDB" id="A0A0J1FUY1"/>
<dbReference type="OrthoDB" id="8558793at2"/>
<keyword evidence="1" id="KW-0812">Transmembrane</keyword>
<dbReference type="Proteomes" id="UP000035963">
    <property type="component" value="Unassembled WGS sequence"/>
</dbReference>
<proteinExistence type="predicted"/>
<evidence type="ECO:0000256" key="1">
    <source>
        <dbReference type="SAM" id="Phobius"/>
    </source>
</evidence>
<feature type="transmembrane region" description="Helical" evidence="1">
    <location>
        <begin position="131"/>
        <end position="149"/>
    </location>
</feature>
<sequence length="218" mass="22947">MTSTSSLIDSLVADAKPVRRLGPPSVRAICWLLFAVLMLALVAVGHGVRPDLMLKLHQPAFVTNVVAAMITGTLAALASFIASVPGRSRRWLLLPVPALAVWISTISYGCLTNWVSIGPEGVSAGEAAQCFATLALTGIPLSLMMLIMLRHAARLAPTPIAMIASLAVAAMTAVALSLFHPIDATVMILMWNFGVAVMFLAVSGFGGRRLFGWVALKG</sequence>
<comment type="caution">
    <text evidence="2">The sequence shown here is derived from an EMBL/GenBank/DDBJ whole genome shotgun (WGS) entry which is preliminary data.</text>
</comment>
<dbReference type="PATRIC" id="fig|908627.4.peg.5253"/>
<name>A0A0J1FUY1_9BURK</name>
<dbReference type="InterPro" id="IPR009495">
    <property type="entry name" value="NrsF"/>
</dbReference>
<protein>
    <recommendedName>
        <fullName evidence="4">DUF1109 domain-containing protein</fullName>
    </recommendedName>
</protein>
<evidence type="ECO:0000313" key="3">
    <source>
        <dbReference type="Proteomes" id="UP000035963"/>
    </source>
</evidence>
<reference evidence="2 3" key="1">
    <citation type="journal article" date="2015" name="Genome Announc.">
        <title>Draft Genome Sequence of Burkholderia sp. Strain PML1(12), an Ectomycorrhizosphere-Inhabiting Bacterium with Effective Mineral-Weathering Ability.</title>
        <authorList>
            <person name="Uroz S."/>
            <person name="Oger P."/>
        </authorList>
    </citation>
    <scope>NUCLEOTIDE SEQUENCE [LARGE SCALE GENOMIC DNA]</scope>
    <source>
        <strain evidence="3">PML1(12)</strain>
    </source>
</reference>
<feature type="transmembrane region" description="Helical" evidence="1">
    <location>
        <begin position="28"/>
        <end position="48"/>
    </location>
</feature>
<organism evidence="2 3">
    <name type="scientific">Caballeronia mineralivorans PML1(12)</name>
    <dbReference type="NCBI Taxonomy" id="908627"/>
    <lineage>
        <taxon>Bacteria</taxon>
        <taxon>Pseudomonadati</taxon>
        <taxon>Pseudomonadota</taxon>
        <taxon>Betaproteobacteria</taxon>
        <taxon>Burkholderiales</taxon>
        <taxon>Burkholderiaceae</taxon>
        <taxon>Caballeronia</taxon>
    </lineage>
</organism>
<dbReference type="EMBL" id="AEJF01000143">
    <property type="protein sequence ID" value="KLU23638.1"/>
    <property type="molecule type" value="Genomic_DNA"/>
</dbReference>